<comment type="similarity">
    <text evidence="1">Belongs to the oxygen-dependent FAD-linked oxidoreductase family.</text>
</comment>
<keyword evidence="3" id="KW-0274">FAD</keyword>
<sequence>MHLFLTGPLLWLLAEAALLSPLLSPRRDVNAVCSTLHSKYPGHLAWDPVSLHGLQTLRGTLEYNAALLDYWNVKSASNRPVCAFFPADAEQVSFAVRTLNAHPSVRFALKSGGHNPNLGFSSVDDGVLIAFRPNSRYAVPAPDGRTIDVGAGAKWEDVYSALQPLGKAAVGGRLGDVGVIGLTLGGGLSYLSAQYGFACDNVVSFQCVLADGAIVEASRTSHSDLYFALRGGGNQYAIVTSMTLKAYDVGDQGMVWGGIRTYTADKVRALLAAVSNFTTNGQDPKAAIIPNFAFISAAGLNLPAALVFYFYDGREPPAGLFDEFDAIPHLTSSTAIRSFVSITNQVLGGDMKGLRFQIRENTFPNMPMPTMSSFLHDHFQKVLESTTDEALTDLVDLRLLTFAVQPIPRGIAQASLEMGGGNALGLAPEHGDRVWVEYDIAWASPLCDEKCPDFLRQTADSVLNLHKRNYAGISPTNYIEGDIDFLSYNPIFMNDAMSDQKVLKSYGDEVYQRLKVIHKKYDPEGFFSTRQGGFHFSQ</sequence>
<protein>
    <recommendedName>
        <fullName evidence="6">FAD-binding PCMH-type domain-containing protein</fullName>
    </recommendedName>
</protein>
<dbReference type="OrthoDB" id="2151789at2759"/>
<keyword evidence="4" id="KW-0560">Oxidoreductase</keyword>
<keyword evidence="5" id="KW-0732">Signal</keyword>
<evidence type="ECO:0000256" key="1">
    <source>
        <dbReference type="ARBA" id="ARBA00005466"/>
    </source>
</evidence>
<evidence type="ECO:0000313" key="8">
    <source>
        <dbReference type="Proteomes" id="UP000054481"/>
    </source>
</evidence>
<name>A0A0F7ZXV7_9HYPO</name>
<dbReference type="Gene3D" id="3.30.465.10">
    <property type="match status" value="1"/>
</dbReference>
<organism evidence="7 8">
    <name type="scientific">Hirsutella minnesotensis 3608</name>
    <dbReference type="NCBI Taxonomy" id="1043627"/>
    <lineage>
        <taxon>Eukaryota</taxon>
        <taxon>Fungi</taxon>
        <taxon>Dikarya</taxon>
        <taxon>Ascomycota</taxon>
        <taxon>Pezizomycotina</taxon>
        <taxon>Sordariomycetes</taxon>
        <taxon>Hypocreomycetidae</taxon>
        <taxon>Hypocreales</taxon>
        <taxon>Ophiocordycipitaceae</taxon>
        <taxon>Hirsutella</taxon>
    </lineage>
</organism>
<dbReference type="InterPro" id="IPR050416">
    <property type="entry name" value="FAD-linked_Oxidoreductase"/>
</dbReference>
<evidence type="ECO:0000256" key="4">
    <source>
        <dbReference type="ARBA" id="ARBA00023002"/>
    </source>
</evidence>
<feature type="domain" description="FAD-binding PCMH-type" evidence="6">
    <location>
        <begin position="76"/>
        <end position="249"/>
    </location>
</feature>
<dbReference type="AlphaFoldDB" id="A0A0F7ZXV7"/>
<evidence type="ECO:0000256" key="3">
    <source>
        <dbReference type="ARBA" id="ARBA00022827"/>
    </source>
</evidence>
<dbReference type="InterPro" id="IPR016169">
    <property type="entry name" value="FAD-bd_PCMH_sub2"/>
</dbReference>
<evidence type="ECO:0000259" key="6">
    <source>
        <dbReference type="PROSITE" id="PS51387"/>
    </source>
</evidence>
<dbReference type="EMBL" id="KQ030576">
    <property type="protein sequence ID" value="KJZ71392.1"/>
    <property type="molecule type" value="Genomic_DNA"/>
</dbReference>
<dbReference type="Gene3D" id="3.40.462.20">
    <property type="match status" value="1"/>
</dbReference>
<evidence type="ECO:0000256" key="5">
    <source>
        <dbReference type="SAM" id="SignalP"/>
    </source>
</evidence>
<dbReference type="Pfam" id="PF01565">
    <property type="entry name" value="FAD_binding_4"/>
    <property type="match status" value="1"/>
</dbReference>
<accession>A0A0F7ZXV7</accession>
<dbReference type="InterPro" id="IPR036318">
    <property type="entry name" value="FAD-bd_PCMH-like_sf"/>
</dbReference>
<dbReference type="GO" id="GO:0016491">
    <property type="term" value="F:oxidoreductase activity"/>
    <property type="evidence" value="ECO:0007669"/>
    <property type="project" value="UniProtKB-KW"/>
</dbReference>
<feature type="chain" id="PRO_5002526659" description="FAD-binding PCMH-type domain-containing protein" evidence="5">
    <location>
        <begin position="17"/>
        <end position="538"/>
    </location>
</feature>
<gene>
    <name evidence="7" type="ORF">HIM_09233</name>
</gene>
<keyword evidence="2" id="KW-0285">Flavoprotein</keyword>
<dbReference type="GO" id="GO:0071949">
    <property type="term" value="F:FAD binding"/>
    <property type="evidence" value="ECO:0007669"/>
    <property type="project" value="InterPro"/>
</dbReference>
<dbReference type="Proteomes" id="UP000054481">
    <property type="component" value="Unassembled WGS sequence"/>
</dbReference>
<keyword evidence="8" id="KW-1185">Reference proteome</keyword>
<dbReference type="PANTHER" id="PTHR42973:SF13">
    <property type="entry name" value="FAD-BINDING PCMH-TYPE DOMAIN-CONTAINING PROTEIN"/>
    <property type="match status" value="1"/>
</dbReference>
<evidence type="ECO:0000256" key="2">
    <source>
        <dbReference type="ARBA" id="ARBA00022630"/>
    </source>
</evidence>
<dbReference type="Gene3D" id="3.30.43.10">
    <property type="entry name" value="Uridine Diphospho-n-acetylenolpyruvylglucosamine Reductase, domain 2"/>
    <property type="match status" value="1"/>
</dbReference>
<evidence type="ECO:0000313" key="7">
    <source>
        <dbReference type="EMBL" id="KJZ71392.1"/>
    </source>
</evidence>
<dbReference type="SUPFAM" id="SSF56176">
    <property type="entry name" value="FAD-binding/transporter-associated domain-like"/>
    <property type="match status" value="1"/>
</dbReference>
<dbReference type="PROSITE" id="PS51387">
    <property type="entry name" value="FAD_PCMH"/>
    <property type="match status" value="1"/>
</dbReference>
<feature type="signal peptide" evidence="5">
    <location>
        <begin position="1"/>
        <end position="16"/>
    </location>
</feature>
<dbReference type="InterPro" id="IPR016166">
    <property type="entry name" value="FAD-bd_PCMH"/>
</dbReference>
<dbReference type="InterPro" id="IPR006094">
    <property type="entry name" value="Oxid_FAD_bind_N"/>
</dbReference>
<proteinExistence type="inferred from homology"/>
<dbReference type="PANTHER" id="PTHR42973">
    <property type="entry name" value="BINDING OXIDOREDUCTASE, PUTATIVE (AFU_ORTHOLOGUE AFUA_1G17690)-RELATED"/>
    <property type="match status" value="1"/>
</dbReference>
<dbReference type="InterPro" id="IPR016167">
    <property type="entry name" value="FAD-bd_PCMH_sub1"/>
</dbReference>
<reference evidence="7 8" key="1">
    <citation type="journal article" date="2014" name="Genome Biol. Evol.">
        <title>Comparative genomics and transcriptomics analyses reveal divergent lifestyle features of nematode endoparasitic fungus Hirsutella minnesotensis.</title>
        <authorList>
            <person name="Lai Y."/>
            <person name="Liu K."/>
            <person name="Zhang X."/>
            <person name="Zhang X."/>
            <person name="Li K."/>
            <person name="Wang N."/>
            <person name="Shu C."/>
            <person name="Wu Y."/>
            <person name="Wang C."/>
            <person name="Bushley K.E."/>
            <person name="Xiang M."/>
            <person name="Liu X."/>
        </authorList>
    </citation>
    <scope>NUCLEOTIDE SEQUENCE [LARGE SCALE GENOMIC DNA]</scope>
    <source>
        <strain evidence="7 8">3608</strain>
    </source>
</reference>